<dbReference type="AlphaFoldDB" id="A0A498JYN2"/>
<dbReference type="Proteomes" id="UP000290289">
    <property type="component" value="Chromosome 5"/>
</dbReference>
<comment type="caution">
    <text evidence="1">The sequence shown here is derived from an EMBL/GenBank/DDBJ whole genome shotgun (WGS) entry which is preliminary data.</text>
</comment>
<proteinExistence type="predicted"/>
<sequence>MYKFSAPHFFGFSLSYKKDDNDDDRRKAESKLSTADGMAIHINLRRGWGWVIGEERFGGGDDGGVERNKNEFG</sequence>
<reference evidence="1 2" key="1">
    <citation type="submission" date="2018-10" db="EMBL/GenBank/DDBJ databases">
        <title>A high-quality apple genome assembly.</title>
        <authorList>
            <person name="Hu J."/>
        </authorList>
    </citation>
    <scope>NUCLEOTIDE SEQUENCE [LARGE SCALE GENOMIC DNA]</scope>
    <source>
        <strain evidence="2">cv. HFTH1</strain>
        <tissue evidence="1">Young leaf</tissue>
    </source>
</reference>
<keyword evidence="2" id="KW-1185">Reference proteome</keyword>
<evidence type="ECO:0000313" key="1">
    <source>
        <dbReference type="EMBL" id="RXH98904.1"/>
    </source>
</evidence>
<name>A0A498JYN2_MALDO</name>
<dbReference type="EMBL" id="RDQH01000331">
    <property type="protein sequence ID" value="RXH98904.1"/>
    <property type="molecule type" value="Genomic_DNA"/>
</dbReference>
<evidence type="ECO:0000313" key="2">
    <source>
        <dbReference type="Proteomes" id="UP000290289"/>
    </source>
</evidence>
<protein>
    <submittedName>
        <fullName evidence="1">Uncharacterized protein</fullName>
    </submittedName>
</protein>
<organism evidence="1 2">
    <name type="scientific">Malus domestica</name>
    <name type="common">Apple</name>
    <name type="synonym">Pyrus malus</name>
    <dbReference type="NCBI Taxonomy" id="3750"/>
    <lineage>
        <taxon>Eukaryota</taxon>
        <taxon>Viridiplantae</taxon>
        <taxon>Streptophyta</taxon>
        <taxon>Embryophyta</taxon>
        <taxon>Tracheophyta</taxon>
        <taxon>Spermatophyta</taxon>
        <taxon>Magnoliopsida</taxon>
        <taxon>eudicotyledons</taxon>
        <taxon>Gunneridae</taxon>
        <taxon>Pentapetalae</taxon>
        <taxon>rosids</taxon>
        <taxon>fabids</taxon>
        <taxon>Rosales</taxon>
        <taxon>Rosaceae</taxon>
        <taxon>Amygdaloideae</taxon>
        <taxon>Maleae</taxon>
        <taxon>Malus</taxon>
    </lineage>
</organism>
<accession>A0A498JYN2</accession>
<gene>
    <name evidence="1" type="ORF">DVH24_011229</name>
</gene>